<protein>
    <submittedName>
        <fullName evidence="1">Uncharacterized protein</fullName>
    </submittedName>
</protein>
<reference evidence="1" key="1">
    <citation type="submission" date="2014-11" db="EMBL/GenBank/DDBJ databases">
        <authorList>
            <person name="Amaro Gonzalez C."/>
        </authorList>
    </citation>
    <scope>NUCLEOTIDE SEQUENCE</scope>
</reference>
<reference evidence="1" key="2">
    <citation type="journal article" date="2015" name="Fish Shellfish Immunol.">
        <title>Early steps in the European eel (Anguilla anguilla)-Vibrio vulnificus interaction in the gills: Role of the RtxA13 toxin.</title>
        <authorList>
            <person name="Callol A."/>
            <person name="Pajuelo D."/>
            <person name="Ebbesson L."/>
            <person name="Teles M."/>
            <person name="MacKenzie S."/>
            <person name="Amaro C."/>
        </authorList>
    </citation>
    <scope>NUCLEOTIDE SEQUENCE</scope>
</reference>
<sequence>MGSFCASRTNFSSLRSQTQRCCRRAFERLLK</sequence>
<accession>A0A0E9V7A1</accession>
<dbReference type="AlphaFoldDB" id="A0A0E9V7A1"/>
<evidence type="ECO:0000313" key="1">
    <source>
        <dbReference type="EMBL" id="JAH73123.1"/>
    </source>
</evidence>
<organism evidence="1">
    <name type="scientific">Anguilla anguilla</name>
    <name type="common">European freshwater eel</name>
    <name type="synonym">Muraena anguilla</name>
    <dbReference type="NCBI Taxonomy" id="7936"/>
    <lineage>
        <taxon>Eukaryota</taxon>
        <taxon>Metazoa</taxon>
        <taxon>Chordata</taxon>
        <taxon>Craniata</taxon>
        <taxon>Vertebrata</taxon>
        <taxon>Euteleostomi</taxon>
        <taxon>Actinopterygii</taxon>
        <taxon>Neopterygii</taxon>
        <taxon>Teleostei</taxon>
        <taxon>Anguilliformes</taxon>
        <taxon>Anguillidae</taxon>
        <taxon>Anguilla</taxon>
    </lineage>
</organism>
<dbReference type="EMBL" id="GBXM01035454">
    <property type="protein sequence ID" value="JAH73123.1"/>
    <property type="molecule type" value="Transcribed_RNA"/>
</dbReference>
<proteinExistence type="predicted"/>
<name>A0A0E9V7A1_ANGAN</name>